<sequence length="355" mass="39065">MCGINIINIHNPVEHNQEHDQHDIENQRFEHNEIPLEEALLQPNVDEQVQPDTDELALKSREVELSYETAKSMIGNRLMELTVNGVSLGLAVKSLCLANDVKDISGYEDAAIKSSIGLLATQFTISVADTVFAVKDAWDKRPESAATKINPMGSDSIGRAVYSIKSRGPEELKGHVKAEAIESAKNASSFTRLGLAIVTTVTTMVPSALGWKNNLPKPHLTPNLIGGAGNAVIKTVSVINSDRIKSNHAVKASAIQADRTTNLKQINADLSRDLKEIKADKSALKIDLHNSKKETLMQDNVRNTLIESNFELRAHLQNSNNKLRSAEREISMQNNVRVSLIESVERISEQASQFH</sequence>
<name>D4ZKL9_SHEVD</name>
<dbReference type="AlphaFoldDB" id="D4ZKL9"/>
<dbReference type="HOGENOM" id="CLU_780527_0_0_6"/>
<evidence type="ECO:0000256" key="1">
    <source>
        <dbReference type="SAM" id="Coils"/>
    </source>
</evidence>
<feature type="coiled-coil region" evidence="1">
    <location>
        <begin position="267"/>
        <end position="336"/>
    </location>
</feature>
<organism evidence="2 3">
    <name type="scientific">Shewanella violacea (strain JCM 10179 / CIP 106290 / LMG 19151 / DSS12)</name>
    <dbReference type="NCBI Taxonomy" id="637905"/>
    <lineage>
        <taxon>Bacteria</taxon>
        <taxon>Pseudomonadati</taxon>
        <taxon>Pseudomonadota</taxon>
        <taxon>Gammaproteobacteria</taxon>
        <taxon>Alteromonadales</taxon>
        <taxon>Shewanellaceae</taxon>
        <taxon>Shewanella</taxon>
    </lineage>
</organism>
<proteinExistence type="predicted"/>
<dbReference type="EMBL" id="AP011177">
    <property type="protein sequence ID" value="BAJ02218.1"/>
    <property type="molecule type" value="Genomic_DNA"/>
</dbReference>
<reference evidence="3" key="1">
    <citation type="journal article" date="2010" name="Mol. Biosyst.">
        <title>Complete genome sequence and comparative analysis of Shewanella violacea, a psychrophilic and piezophilic bacterium from deep sea floor sediments.</title>
        <authorList>
            <person name="Aono E."/>
            <person name="Baba T."/>
            <person name="Ara T."/>
            <person name="Nishi T."/>
            <person name="Nakamichi T."/>
            <person name="Inamoto E."/>
            <person name="Toyonaga H."/>
            <person name="Hasegawa M."/>
            <person name="Takai Y."/>
            <person name="Okumura Y."/>
            <person name="Baba M."/>
            <person name="Tomita M."/>
            <person name="Kato C."/>
            <person name="Oshima T."/>
            <person name="Nakasone K."/>
            <person name="Mori H."/>
        </authorList>
    </citation>
    <scope>NUCLEOTIDE SEQUENCE [LARGE SCALE GENOMIC DNA]</scope>
    <source>
        <strain evidence="3">JCM 10179 / CIP 106290 / LMG 19151 / DSS12</strain>
    </source>
</reference>
<gene>
    <name evidence="2" type="ordered locus">SVI_2247</name>
</gene>
<dbReference type="KEGG" id="svo:SVI_2247"/>
<keyword evidence="3" id="KW-1185">Reference proteome</keyword>
<dbReference type="STRING" id="637905.SVI_2247"/>
<protein>
    <submittedName>
        <fullName evidence="2">Uncharacterized protein</fullName>
    </submittedName>
</protein>
<evidence type="ECO:0000313" key="3">
    <source>
        <dbReference type="Proteomes" id="UP000002350"/>
    </source>
</evidence>
<dbReference type="RefSeq" id="WP_013051523.1">
    <property type="nucleotide sequence ID" value="NC_014012.1"/>
</dbReference>
<evidence type="ECO:0000313" key="2">
    <source>
        <dbReference type="EMBL" id="BAJ02218.1"/>
    </source>
</evidence>
<keyword evidence="1" id="KW-0175">Coiled coil</keyword>
<dbReference type="Proteomes" id="UP000002350">
    <property type="component" value="Chromosome"/>
</dbReference>
<accession>D4ZKL9</accession>